<evidence type="ECO:0000256" key="1">
    <source>
        <dbReference type="SAM" id="Coils"/>
    </source>
</evidence>
<dbReference type="Pfam" id="PF06810">
    <property type="entry name" value="Phage_scaffold"/>
    <property type="match status" value="1"/>
</dbReference>
<dbReference type="STRING" id="215200.SAMN05216454_11429"/>
<keyword evidence="1" id="KW-0175">Coiled coil</keyword>
<protein>
    <submittedName>
        <fullName evidence="3">Phage minor structural protein GP20</fullName>
    </submittedName>
</protein>
<sequence length="180" mass="20366">MKRSFLSELGLEDEVIDKIMAEHGKTTQRLQDKIGAKDTEIQTLQGELDTANGKLSNFEKIDVEKLKSEAEEWKSKYENFERDNAVNDFFKDYKFTSDLAKKATINEFKAQNFELKDGKFDGADKFMKQFVKDNETAFVKEDPTTTEPQQNAYSYTPAGGSNGGTDPFLDGLNNIFGKGE</sequence>
<dbReference type="EMBL" id="FODF01000014">
    <property type="protein sequence ID" value="SEN80437.1"/>
    <property type="molecule type" value="Genomic_DNA"/>
</dbReference>
<reference evidence="3 4" key="1">
    <citation type="submission" date="2016-10" db="EMBL/GenBank/DDBJ databases">
        <authorList>
            <person name="de Groot N.N."/>
        </authorList>
    </citation>
    <scope>NUCLEOTIDE SEQUENCE [LARGE SCALE GENOMIC DNA]</scope>
    <source>
        <strain evidence="3 4">Calf135</strain>
    </source>
</reference>
<dbReference type="RefSeq" id="WP_144019727.1">
    <property type="nucleotide sequence ID" value="NZ_FODF01000014.1"/>
</dbReference>
<feature type="compositionally biased region" description="Polar residues" evidence="2">
    <location>
        <begin position="145"/>
        <end position="154"/>
    </location>
</feature>
<proteinExistence type="predicted"/>
<keyword evidence="4" id="KW-1185">Reference proteome</keyword>
<dbReference type="AlphaFoldDB" id="A0A1H8JJH9"/>
<evidence type="ECO:0000256" key="2">
    <source>
        <dbReference type="SAM" id="MobiDB-lite"/>
    </source>
</evidence>
<organism evidence="3 4">
    <name type="scientific">Peptostreptococcus russellii</name>
    <dbReference type="NCBI Taxonomy" id="215200"/>
    <lineage>
        <taxon>Bacteria</taxon>
        <taxon>Bacillati</taxon>
        <taxon>Bacillota</taxon>
        <taxon>Clostridia</taxon>
        <taxon>Peptostreptococcales</taxon>
        <taxon>Peptostreptococcaceae</taxon>
        <taxon>Peptostreptococcus</taxon>
    </lineage>
</organism>
<feature type="region of interest" description="Disordered" evidence="2">
    <location>
        <begin position="138"/>
        <end position="170"/>
    </location>
</feature>
<name>A0A1H8JJH9_9FIRM</name>
<dbReference type="Proteomes" id="UP000199512">
    <property type="component" value="Unassembled WGS sequence"/>
</dbReference>
<gene>
    <name evidence="3" type="ORF">SAMN05216454_11429</name>
</gene>
<evidence type="ECO:0000313" key="4">
    <source>
        <dbReference type="Proteomes" id="UP000199512"/>
    </source>
</evidence>
<dbReference type="OrthoDB" id="2067520at2"/>
<accession>A0A1H8JJH9</accession>
<evidence type="ECO:0000313" key="3">
    <source>
        <dbReference type="EMBL" id="SEN80437.1"/>
    </source>
</evidence>
<dbReference type="InterPro" id="IPR009636">
    <property type="entry name" value="SCAF"/>
</dbReference>
<feature type="coiled-coil region" evidence="1">
    <location>
        <begin position="41"/>
        <end position="83"/>
    </location>
</feature>